<evidence type="ECO:0000313" key="3">
    <source>
        <dbReference type="Proteomes" id="UP000319130"/>
    </source>
</evidence>
<comment type="caution">
    <text evidence="2">The sequence shown here is derived from an EMBL/GenBank/DDBJ whole genome shotgun (WGS) entry which is preliminary data.</text>
</comment>
<reference evidence="2 3" key="1">
    <citation type="submission" date="2019-03" db="EMBL/GenBank/DDBJ databases">
        <title>Metabolic potential of uncultured bacteria and archaea associated with petroleum seepage in deep-sea sediments.</title>
        <authorList>
            <person name="Dong X."/>
            <person name="Hubert C."/>
        </authorList>
    </citation>
    <scope>NUCLEOTIDE SEQUENCE [LARGE SCALE GENOMIC DNA]</scope>
    <source>
        <strain evidence="2">E29_bin52</strain>
    </source>
</reference>
<dbReference type="EMBL" id="SOIZ01000303">
    <property type="protein sequence ID" value="TET60383.1"/>
    <property type="molecule type" value="Genomic_DNA"/>
</dbReference>
<accession>A0A523W033</accession>
<feature type="transmembrane region" description="Helical" evidence="1">
    <location>
        <begin position="28"/>
        <end position="52"/>
    </location>
</feature>
<feature type="non-terminal residue" evidence="2">
    <location>
        <position position="64"/>
    </location>
</feature>
<keyword evidence="1" id="KW-0472">Membrane</keyword>
<protein>
    <submittedName>
        <fullName evidence="2">Cation:proton antiporter</fullName>
    </submittedName>
</protein>
<evidence type="ECO:0000313" key="2">
    <source>
        <dbReference type="EMBL" id="TET60383.1"/>
    </source>
</evidence>
<dbReference type="Gene3D" id="1.20.1530.20">
    <property type="match status" value="1"/>
</dbReference>
<dbReference type="Proteomes" id="UP000319130">
    <property type="component" value="Unassembled WGS sequence"/>
</dbReference>
<gene>
    <name evidence="2" type="ORF">E3J48_06805</name>
</gene>
<proteinExistence type="predicted"/>
<organism evidence="2 3">
    <name type="scientific">Aerophobetes bacterium</name>
    <dbReference type="NCBI Taxonomy" id="2030807"/>
    <lineage>
        <taxon>Bacteria</taxon>
        <taxon>Candidatus Aerophobota</taxon>
    </lineage>
</organism>
<name>A0A523W033_UNCAE</name>
<keyword evidence="1" id="KW-1133">Transmembrane helix</keyword>
<evidence type="ECO:0000256" key="1">
    <source>
        <dbReference type="SAM" id="Phobius"/>
    </source>
</evidence>
<sequence>METILSFAAILLLGLLAARILRRVKFPAVTAYLLLGVVIGPGVLGLVAGPVLDASGSISNIVLS</sequence>
<keyword evidence="1" id="KW-0812">Transmembrane</keyword>
<dbReference type="AlphaFoldDB" id="A0A523W033"/>
<dbReference type="InterPro" id="IPR038770">
    <property type="entry name" value="Na+/solute_symporter_sf"/>
</dbReference>